<proteinExistence type="predicted"/>
<organism evidence="2 3">
    <name type="scientific">Melipona quadrifasciata</name>
    <dbReference type="NCBI Taxonomy" id="166423"/>
    <lineage>
        <taxon>Eukaryota</taxon>
        <taxon>Metazoa</taxon>
        <taxon>Ecdysozoa</taxon>
        <taxon>Arthropoda</taxon>
        <taxon>Hexapoda</taxon>
        <taxon>Insecta</taxon>
        <taxon>Pterygota</taxon>
        <taxon>Neoptera</taxon>
        <taxon>Endopterygota</taxon>
        <taxon>Hymenoptera</taxon>
        <taxon>Apocrita</taxon>
        <taxon>Aculeata</taxon>
        <taxon>Apoidea</taxon>
        <taxon>Anthophila</taxon>
        <taxon>Apidae</taxon>
        <taxon>Melipona</taxon>
    </lineage>
</organism>
<accession>A0A0M8ZVV1</accession>
<name>A0A0M8ZVV1_9HYME</name>
<gene>
    <name evidence="2" type="ORF">WN51_02645</name>
</gene>
<keyword evidence="3" id="KW-1185">Reference proteome</keyword>
<feature type="compositionally biased region" description="Basic and acidic residues" evidence="1">
    <location>
        <begin position="319"/>
        <end position="341"/>
    </location>
</feature>
<feature type="region of interest" description="Disordered" evidence="1">
    <location>
        <begin position="293"/>
        <end position="341"/>
    </location>
</feature>
<dbReference type="AlphaFoldDB" id="A0A0M8ZVV1"/>
<dbReference type="OrthoDB" id="10536870at2759"/>
<protein>
    <submittedName>
        <fullName evidence="2">Uncharacterized protein</fullName>
    </submittedName>
</protein>
<evidence type="ECO:0000256" key="1">
    <source>
        <dbReference type="SAM" id="MobiDB-lite"/>
    </source>
</evidence>
<reference evidence="2 3" key="1">
    <citation type="submission" date="2015-07" db="EMBL/GenBank/DDBJ databases">
        <title>The genome of Melipona quadrifasciata.</title>
        <authorList>
            <person name="Pan H."/>
            <person name="Kapheim K."/>
        </authorList>
    </citation>
    <scope>NUCLEOTIDE SEQUENCE [LARGE SCALE GENOMIC DNA]</scope>
    <source>
        <strain evidence="2">0111107301</strain>
        <tissue evidence="2">Whole body</tissue>
    </source>
</reference>
<evidence type="ECO:0000313" key="2">
    <source>
        <dbReference type="EMBL" id="KOX70589.1"/>
    </source>
</evidence>
<sequence length="410" mass="45152">MLDGSRYKTRGELRRILAAGHGKVGILQRMQGILTRLAVSSKDSDHPVVILGRDCGLRPCLVHTKRHKKTLRCIFLYGHGVGTPHLALSSALRSVVKARTITLATQASEFAKVSEKSTMLPSDVSELTVRSLERKMDDRCVDSLSNTELGITLYSPQLVESKYSRSVSKLESRLVIRTCGPVYTTASLSNASPANFHRILPDHLSTSSPETDVSQAVGFRGTISPVPSGFSPAVITAGTKEQPGRTHKRIKQYASERQDGLTQIQDARFCYKAICQDPTKDHTERSVFNSIAAKQPLSQIPPKSMPLAGSVSNNGKFQQDTRKRTDEKDDVQRGADRTESGNDIEHTWAQSEWHRIDRLAFEREPAGSNGQSANRPIDVAELKKLAENLWGKFQFCAQLSSAPPFGLMGT</sequence>
<dbReference type="EMBL" id="KQ435859">
    <property type="protein sequence ID" value="KOX70589.1"/>
    <property type="molecule type" value="Genomic_DNA"/>
</dbReference>
<evidence type="ECO:0000313" key="3">
    <source>
        <dbReference type="Proteomes" id="UP000053105"/>
    </source>
</evidence>
<dbReference type="Proteomes" id="UP000053105">
    <property type="component" value="Unassembled WGS sequence"/>
</dbReference>